<protein>
    <submittedName>
        <fullName evidence="2">Manganese ion binding protein</fullName>
    </submittedName>
</protein>
<comment type="caution">
    <text evidence="2">The sequence shown here is derived from an EMBL/GenBank/DDBJ whole genome shotgun (WGS) entry which is preliminary data.</text>
</comment>
<evidence type="ECO:0000259" key="1">
    <source>
        <dbReference type="Pfam" id="PF21337"/>
    </source>
</evidence>
<dbReference type="Pfam" id="PF21337">
    <property type="entry name" value="Peptidase_M17_N_1"/>
    <property type="match status" value="1"/>
</dbReference>
<evidence type="ECO:0000313" key="2">
    <source>
        <dbReference type="EMBL" id="KAK7241696.1"/>
    </source>
</evidence>
<accession>A0ABR1G029</accession>
<keyword evidence="3" id="KW-1185">Reference proteome</keyword>
<dbReference type="EMBL" id="JBBJCI010000164">
    <property type="protein sequence ID" value="KAK7241696.1"/>
    <property type="molecule type" value="Genomic_DNA"/>
</dbReference>
<name>A0ABR1G029_AURAN</name>
<organism evidence="2 3">
    <name type="scientific">Aureococcus anophagefferens</name>
    <name type="common">Harmful bloom alga</name>
    <dbReference type="NCBI Taxonomy" id="44056"/>
    <lineage>
        <taxon>Eukaryota</taxon>
        <taxon>Sar</taxon>
        <taxon>Stramenopiles</taxon>
        <taxon>Ochrophyta</taxon>
        <taxon>Pelagophyceae</taxon>
        <taxon>Pelagomonadales</taxon>
        <taxon>Pelagomonadaceae</taxon>
        <taxon>Aureococcus</taxon>
    </lineage>
</organism>
<dbReference type="InterPro" id="IPR043472">
    <property type="entry name" value="Macro_dom-like"/>
</dbReference>
<dbReference type="Proteomes" id="UP001363151">
    <property type="component" value="Unassembled WGS sequence"/>
</dbReference>
<dbReference type="InterPro" id="IPR048816">
    <property type="entry name" value="Peptidase_M17_N_1"/>
</dbReference>
<feature type="domain" description="M17 aminopeptidase N-terminal" evidence="1">
    <location>
        <begin position="69"/>
        <end position="173"/>
    </location>
</feature>
<proteinExistence type="predicted"/>
<dbReference type="Gene3D" id="3.40.220.10">
    <property type="entry name" value="Leucine Aminopeptidase, subunit E, domain 1"/>
    <property type="match status" value="1"/>
</dbReference>
<reference evidence="2 3" key="1">
    <citation type="submission" date="2024-03" db="EMBL/GenBank/DDBJ databases">
        <title>Aureococcus anophagefferens CCMP1851 and Kratosvirus quantuckense: Draft genome of a second virus-susceptible host strain in the model system.</title>
        <authorList>
            <person name="Chase E."/>
            <person name="Truchon A.R."/>
            <person name="Schepens W."/>
            <person name="Wilhelm S.W."/>
        </authorList>
    </citation>
    <scope>NUCLEOTIDE SEQUENCE [LARGE SCALE GENOMIC DNA]</scope>
    <source>
        <strain evidence="2 3">CCMP1851</strain>
    </source>
</reference>
<gene>
    <name evidence="2" type="ORF">SO694_00070165</name>
</gene>
<evidence type="ECO:0000313" key="3">
    <source>
        <dbReference type="Proteomes" id="UP001363151"/>
    </source>
</evidence>
<sequence>MLATLLSCAPMAAQGMRFAVRRLRMQRSLRPQRPRGRVVMRLGGGAFEFPEEDRWRPHLLRDAPEATTVRVLREAEYDAWLAARPDETRAYLEAAGLGEFKGDALALLPERTWAFLTKDPSKLFAFSSLPSRLPGAGPYALEFAAPPPATAALSWGLGCYSFEACKGSTAPKADAPPKFASLVVPAENDYGDAAAALKGTYLCRDLINAPAGDMQRPAAATIFESF</sequence>